<keyword evidence="1" id="KW-0040">ANK repeat</keyword>
<dbReference type="InterPro" id="IPR002110">
    <property type="entry name" value="Ankyrin_rpt"/>
</dbReference>
<keyword evidence="3" id="KW-1133">Transmembrane helix</keyword>
<feature type="region of interest" description="Disordered" evidence="2">
    <location>
        <begin position="389"/>
        <end position="412"/>
    </location>
</feature>
<feature type="compositionally biased region" description="Acidic residues" evidence="2">
    <location>
        <begin position="193"/>
        <end position="207"/>
    </location>
</feature>
<evidence type="ECO:0000256" key="2">
    <source>
        <dbReference type="SAM" id="MobiDB-lite"/>
    </source>
</evidence>
<keyword evidence="3" id="KW-0472">Membrane</keyword>
<dbReference type="PROSITE" id="PS50297">
    <property type="entry name" value="ANK_REP_REGION"/>
    <property type="match status" value="1"/>
</dbReference>
<feature type="region of interest" description="Disordered" evidence="2">
    <location>
        <begin position="449"/>
        <end position="484"/>
    </location>
</feature>
<feature type="region of interest" description="Disordered" evidence="2">
    <location>
        <begin position="102"/>
        <end position="129"/>
    </location>
</feature>
<dbReference type="Pfam" id="PF00023">
    <property type="entry name" value="Ank"/>
    <property type="match status" value="1"/>
</dbReference>
<feature type="region of interest" description="Disordered" evidence="2">
    <location>
        <begin position="1"/>
        <end position="20"/>
    </location>
</feature>
<evidence type="ECO:0000313" key="5">
    <source>
        <dbReference type="Proteomes" id="UP001224775"/>
    </source>
</evidence>
<feature type="compositionally biased region" description="Polar residues" evidence="2">
    <location>
        <begin position="217"/>
        <end position="237"/>
    </location>
</feature>
<evidence type="ECO:0000313" key="4">
    <source>
        <dbReference type="EMBL" id="KAK1744915.1"/>
    </source>
</evidence>
<evidence type="ECO:0000256" key="1">
    <source>
        <dbReference type="PROSITE-ProRule" id="PRU00023"/>
    </source>
</evidence>
<gene>
    <name evidence="4" type="ORF">QTG54_004206</name>
</gene>
<feature type="region of interest" description="Disordered" evidence="2">
    <location>
        <begin position="691"/>
        <end position="809"/>
    </location>
</feature>
<organism evidence="4 5">
    <name type="scientific">Skeletonema marinoi</name>
    <dbReference type="NCBI Taxonomy" id="267567"/>
    <lineage>
        <taxon>Eukaryota</taxon>
        <taxon>Sar</taxon>
        <taxon>Stramenopiles</taxon>
        <taxon>Ochrophyta</taxon>
        <taxon>Bacillariophyta</taxon>
        <taxon>Coscinodiscophyceae</taxon>
        <taxon>Thalassiosirophycidae</taxon>
        <taxon>Thalassiosirales</taxon>
        <taxon>Skeletonemataceae</taxon>
        <taxon>Skeletonema</taxon>
        <taxon>Skeletonema marinoi-dohrnii complex</taxon>
    </lineage>
</organism>
<dbReference type="AlphaFoldDB" id="A0AAD9DGE5"/>
<feature type="compositionally biased region" description="Basic and acidic residues" evidence="2">
    <location>
        <begin position="697"/>
        <end position="768"/>
    </location>
</feature>
<dbReference type="Proteomes" id="UP001224775">
    <property type="component" value="Unassembled WGS sequence"/>
</dbReference>
<feature type="region of interest" description="Disordered" evidence="2">
    <location>
        <begin position="193"/>
        <end position="242"/>
    </location>
</feature>
<dbReference type="Gene3D" id="1.25.40.20">
    <property type="entry name" value="Ankyrin repeat-containing domain"/>
    <property type="match status" value="1"/>
</dbReference>
<comment type="caution">
    <text evidence="4">The sequence shown here is derived from an EMBL/GenBank/DDBJ whole genome shotgun (WGS) entry which is preliminary data.</text>
</comment>
<reference evidence="4" key="1">
    <citation type="submission" date="2023-06" db="EMBL/GenBank/DDBJ databases">
        <title>Survivors Of The Sea: Transcriptome response of Skeletonema marinoi to long-term dormancy.</title>
        <authorList>
            <person name="Pinder M.I.M."/>
            <person name="Kourtchenko O."/>
            <person name="Robertson E.K."/>
            <person name="Larsson T."/>
            <person name="Maumus F."/>
            <person name="Osuna-Cruz C.M."/>
            <person name="Vancaester E."/>
            <person name="Stenow R."/>
            <person name="Vandepoele K."/>
            <person name="Ploug H."/>
            <person name="Bruchert V."/>
            <person name="Godhe A."/>
            <person name="Topel M."/>
        </authorList>
    </citation>
    <scope>NUCLEOTIDE SEQUENCE</scope>
    <source>
        <strain evidence="4">R05AC</strain>
    </source>
</reference>
<keyword evidence="5" id="KW-1185">Reference proteome</keyword>
<dbReference type="SMART" id="SM00248">
    <property type="entry name" value="ANK"/>
    <property type="match status" value="2"/>
</dbReference>
<evidence type="ECO:0000256" key="3">
    <source>
        <dbReference type="SAM" id="Phobius"/>
    </source>
</evidence>
<feature type="compositionally biased region" description="Basic and acidic residues" evidence="2">
    <location>
        <begin position="1"/>
        <end position="17"/>
    </location>
</feature>
<feature type="compositionally biased region" description="Basic and acidic residues" evidence="2">
    <location>
        <begin position="775"/>
        <end position="809"/>
    </location>
</feature>
<dbReference type="InterPro" id="IPR036770">
    <property type="entry name" value="Ankyrin_rpt-contain_sf"/>
</dbReference>
<dbReference type="SUPFAM" id="SSF48403">
    <property type="entry name" value="Ankyrin repeat"/>
    <property type="match status" value="1"/>
</dbReference>
<dbReference type="PROSITE" id="PS50088">
    <property type="entry name" value="ANK_REPEAT"/>
    <property type="match status" value="1"/>
</dbReference>
<feature type="compositionally biased region" description="Acidic residues" evidence="2">
    <location>
        <begin position="464"/>
        <end position="477"/>
    </location>
</feature>
<sequence length="942" mass="107073">MGEEASKRDRVVSQHDQEMEEEIDEVWSTFRLPIPIPYKGRQTNDQKEWLVQAVDQLRLLQTMKEQFANPNSGSSYRSPSKHQRMKGQINLALSGQARIEQTFPSMPPMTDRSNSEDTTTADDDDKQTPIFYENAHRLVQSMRDETEDICNKFHEWLSRHPEQQTKENVIANIFFAPLEPEATQDELLDEFSDEGDEDVDDFDDDNEDPNRTDKSPVPTQKRQSTTRKVFPTKQQQNEDIDPVEFQKQQQELLEEELSSMATRLKSSTLAMNATLQTQTKDLEGMEDIAQANLDKVSSTTKKVEQRLAKNKGWKKKLATWSVIFTVIGMWVLCFMIMRTVPKRKMGNVRVVGWKSWKRFITEKSRRLKNRLDMLLNGESYDSHWEESKATYEKNRQRHKQPQRQQNNQRQECEILPDGSQECRDREICDNPDAKAQQLLAERKQRRIEENMANARTVDPIDPTDIPDDTEAEEDENNECIPPTPSMQRLQKSLEGMANSRNNLTKFFESLDEGSEQRQSFLLKNLQGLHSDYQRYVTALEKAQDAARAEYWAGIEQWAVADMPFCTSHIDKAEFEQNQVAWTAFSKLIKAEEDRLREAQEKETKLLKEAEGNRLRSEAAVKRMAEEEAAVEARKRAEEAAVAKRKAEEAAARKRAEEEAAAARRTAQILAAEARKKAEEAAAKRKAEEEAAAAAAKRNAEEEAAIEARKAEEEAAEAKRKAEELAAEARKRAEEEAAEARQKAEGEAAIEARKRTEEEAADARKRAEEEAAAVEAGKKAEEKAAVEAEARKKSEEEALEARKKADAEARNRPVALHENIQIEATKAMEAAKQIEAEGFRASDVRFAASKWQNDLLAYYISEMPVWIDASDAGGWRPLHEAARAGNLVGIELLISAGCDISSRTGRSGNGGTALWWAMQRYGEHHDVVALLRFHNALEAGPAR</sequence>
<dbReference type="EMBL" id="JATAAI010000006">
    <property type="protein sequence ID" value="KAK1744915.1"/>
    <property type="molecule type" value="Genomic_DNA"/>
</dbReference>
<protein>
    <submittedName>
        <fullName evidence="4">Vesicle transport protein USE1</fullName>
    </submittedName>
</protein>
<feature type="repeat" description="ANK" evidence="1">
    <location>
        <begin position="872"/>
        <end position="904"/>
    </location>
</feature>
<feature type="transmembrane region" description="Helical" evidence="3">
    <location>
        <begin position="317"/>
        <end position="337"/>
    </location>
</feature>
<proteinExistence type="predicted"/>
<keyword evidence="3" id="KW-0812">Transmembrane</keyword>
<name>A0AAD9DGE5_9STRA</name>
<accession>A0AAD9DGE5</accession>